<organism evidence="2 3">
    <name type="scientific">Mycobacterium simiae</name>
    <name type="common">Mycobacterium habana</name>
    <dbReference type="NCBI Taxonomy" id="1784"/>
    <lineage>
        <taxon>Bacteria</taxon>
        <taxon>Bacillati</taxon>
        <taxon>Actinomycetota</taxon>
        <taxon>Actinomycetes</taxon>
        <taxon>Mycobacteriales</taxon>
        <taxon>Mycobacteriaceae</taxon>
        <taxon>Mycobacterium</taxon>
        <taxon>Mycobacterium simiae complex</taxon>
    </lineage>
</organism>
<dbReference type="Proteomes" id="UP000193040">
    <property type="component" value="Unassembled WGS sequence"/>
</dbReference>
<sequence length="76" mass="8570">MCSSRHKNQARDTLPHWPTMRDQRNGVAAVRVTGTQDILVFSLQRSADNVRVVVNARRPILYRQVHGDDLMAGSAQ</sequence>
<comment type="caution">
    <text evidence="2">The sequence shown here is derived from an EMBL/GenBank/DDBJ whole genome shotgun (WGS) entry which is preliminary data.</text>
</comment>
<keyword evidence="3" id="KW-1185">Reference proteome</keyword>
<proteinExistence type="predicted"/>
<feature type="compositionally biased region" description="Basic and acidic residues" evidence="1">
    <location>
        <begin position="9"/>
        <end position="21"/>
    </location>
</feature>
<accession>A0A1X0XWE4</accession>
<name>A0A1X0XWE4_MYCSI</name>
<reference evidence="2 3" key="1">
    <citation type="submission" date="2017-03" db="EMBL/GenBank/DDBJ databases">
        <title>Genomic insights into Mycobacterium simiae human colonization.</title>
        <authorList>
            <person name="Steffani J.L."/>
            <person name="Brunck M.E."/>
            <person name="Cruz E."/>
            <person name="Montiel R."/>
            <person name="Barona F."/>
        </authorList>
    </citation>
    <scope>NUCLEOTIDE SEQUENCE [LARGE SCALE GENOMIC DNA]</scope>
    <source>
        <strain evidence="2 3">MsiGto</strain>
    </source>
</reference>
<gene>
    <name evidence="2" type="ORF">B5M45_21780</name>
</gene>
<dbReference type="EMBL" id="MZZM01000026">
    <property type="protein sequence ID" value="ORJ57215.1"/>
    <property type="molecule type" value="Genomic_DNA"/>
</dbReference>
<evidence type="ECO:0000256" key="1">
    <source>
        <dbReference type="SAM" id="MobiDB-lite"/>
    </source>
</evidence>
<feature type="region of interest" description="Disordered" evidence="1">
    <location>
        <begin position="1"/>
        <end position="21"/>
    </location>
</feature>
<protein>
    <submittedName>
        <fullName evidence="2">Uncharacterized protein</fullName>
    </submittedName>
</protein>
<dbReference type="AlphaFoldDB" id="A0A1X0XWE4"/>
<evidence type="ECO:0000313" key="3">
    <source>
        <dbReference type="Proteomes" id="UP000193040"/>
    </source>
</evidence>
<evidence type="ECO:0000313" key="2">
    <source>
        <dbReference type="EMBL" id="ORJ57215.1"/>
    </source>
</evidence>